<accession>A0A9W4UGQ3</accession>
<feature type="region of interest" description="Disordered" evidence="5">
    <location>
        <begin position="2101"/>
        <end position="2120"/>
    </location>
</feature>
<feature type="compositionally biased region" description="Basic and acidic residues" evidence="5">
    <location>
        <begin position="42"/>
        <end position="51"/>
    </location>
</feature>
<feature type="compositionally biased region" description="Low complexity" evidence="5">
    <location>
        <begin position="107"/>
        <end position="126"/>
    </location>
</feature>
<evidence type="ECO:0000313" key="8">
    <source>
        <dbReference type="Proteomes" id="UP001152607"/>
    </source>
</evidence>
<dbReference type="Gene3D" id="1.25.40.10">
    <property type="entry name" value="Tetratricopeptide repeat domain"/>
    <property type="match status" value="1"/>
</dbReference>
<dbReference type="GO" id="GO:0072686">
    <property type="term" value="C:mitotic spindle"/>
    <property type="evidence" value="ECO:0007669"/>
    <property type="project" value="TreeGrafter"/>
</dbReference>
<comment type="catalytic activity">
    <reaction evidence="1">
        <text>All bonds known to be hydrolyzed by this endopeptidase have arginine in P1 and an acidic residue in P4. P6 is often occupied by an acidic residue or by a hydroxy-amino-acid residue, the phosphorylation of which enhances cleavage.</text>
        <dbReference type="EC" id="3.4.22.49"/>
    </reaction>
</comment>
<dbReference type="GO" id="GO:0005737">
    <property type="term" value="C:cytoplasm"/>
    <property type="evidence" value="ECO:0007669"/>
    <property type="project" value="TreeGrafter"/>
</dbReference>
<evidence type="ECO:0000313" key="7">
    <source>
        <dbReference type="EMBL" id="CAI6335881.1"/>
    </source>
</evidence>
<comment type="caution">
    <text evidence="7">The sequence shown here is derived from an EMBL/GenBank/DDBJ whole genome shotgun (WGS) entry which is preliminary data.</text>
</comment>
<evidence type="ECO:0000256" key="1">
    <source>
        <dbReference type="ARBA" id="ARBA00000451"/>
    </source>
</evidence>
<dbReference type="PROSITE" id="PS51700">
    <property type="entry name" value="SEPARIN"/>
    <property type="match status" value="1"/>
</dbReference>
<feature type="region of interest" description="Disordered" evidence="5">
    <location>
        <begin position="105"/>
        <end position="163"/>
    </location>
</feature>
<dbReference type="Pfam" id="PF03568">
    <property type="entry name" value="Separin_C"/>
    <property type="match status" value="1"/>
</dbReference>
<dbReference type="GO" id="GO:0051307">
    <property type="term" value="P:meiotic chromosome separation"/>
    <property type="evidence" value="ECO:0007669"/>
    <property type="project" value="TreeGrafter"/>
</dbReference>
<evidence type="ECO:0000256" key="2">
    <source>
        <dbReference type="ARBA" id="ARBA00012489"/>
    </source>
</evidence>
<dbReference type="InterPro" id="IPR005314">
    <property type="entry name" value="Peptidase_C50"/>
</dbReference>
<protein>
    <recommendedName>
        <fullName evidence="2">separase</fullName>
        <ecNumber evidence="2">3.4.22.49</ecNumber>
    </recommendedName>
</protein>
<feature type="domain" description="Peptidase C50" evidence="6">
    <location>
        <begin position="1944"/>
        <end position="2055"/>
    </location>
</feature>
<organism evidence="7 8">
    <name type="scientific">Periconia digitata</name>
    <dbReference type="NCBI Taxonomy" id="1303443"/>
    <lineage>
        <taxon>Eukaryota</taxon>
        <taxon>Fungi</taxon>
        <taxon>Dikarya</taxon>
        <taxon>Ascomycota</taxon>
        <taxon>Pezizomycotina</taxon>
        <taxon>Dothideomycetes</taxon>
        <taxon>Pleosporomycetidae</taxon>
        <taxon>Pleosporales</taxon>
        <taxon>Massarineae</taxon>
        <taxon>Periconiaceae</taxon>
        <taxon>Periconia</taxon>
    </lineage>
</organism>
<feature type="region of interest" description="Disordered" evidence="5">
    <location>
        <begin position="1368"/>
        <end position="1388"/>
    </location>
</feature>
<feature type="compositionally biased region" description="Low complexity" evidence="5">
    <location>
        <begin position="1377"/>
        <end position="1386"/>
    </location>
</feature>
<dbReference type="OrthoDB" id="10255632at2759"/>
<evidence type="ECO:0000256" key="3">
    <source>
        <dbReference type="ARBA" id="ARBA00022801"/>
    </source>
</evidence>
<dbReference type="GO" id="GO:0006508">
    <property type="term" value="P:proteolysis"/>
    <property type="evidence" value="ECO:0007669"/>
    <property type="project" value="InterPro"/>
</dbReference>
<dbReference type="PANTHER" id="PTHR12792">
    <property type="entry name" value="EXTRA SPINDLE POLES 1-RELATED"/>
    <property type="match status" value="1"/>
</dbReference>
<evidence type="ECO:0000259" key="6">
    <source>
        <dbReference type="PROSITE" id="PS51700"/>
    </source>
</evidence>
<feature type="compositionally biased region" description="Low complexity" evidence="5">
    <location>
        <begin position="2142"/>
        <end position="2155"/>
    </location>
</feature>
<feature type="region of interest" description="Disordered" evidence="5">
    <location>
        <begin position="1500"/>
        <end position="1533"/>
    </location>
</feature>
<dbReference type="InterPro" id="IPR030397">
    <property type="entry name" value="SEPARIN_core_dom"/>
</dbReference>
<dbReference type="GO" id="GO:0005634">
    <property type="term" value="C:nucleus"/>
    <property type="evidence" value="ECO:0007669"/>
    <property type="project" value="InterPro"/>
</dbReference>
<proteinExistence type="predicted"/>
<sequence>MAKTADAARARIENDLRTISSCSHTTVAELQSLLLNKATEPTQKENVRTTKADSTSTTVPRGRAATAAKATTKGAKPTTPTLTPRERYILATEVANITLKTLSEALKTQSSSRPRPSTKTSSTTASHPLNEVSVSQAVNSPQKRSPPNRSFTNTSRGNDGSDQSLVYTAECSRAAFAYLGTPEAGKVAGKDSPELQLESGMLALVGKLVAHGLDSLAVKEMRLLKRRLDKHLGRDPEKSTSRGTVKKPGMQASVPNERESVVSLLDFGEVDSTSAALPIITNLQTYALRMIARMNRPRVVETAWIYIKLSHPSSPANLIRHIAKSPNSSSKAARQLESLAGTILTLCPSISTSNDGADNLPSPEICLKLQHLAFKIRQMWWGLVNHRGDVEKELLEPLAKCMAAYARRSKQAHDKKYTLAESLYANMLDTLKESGYSQKQDNNTQELARKTLSSLAQAAGLHEEAIRWLGKTNPSESELSAAKAAAKLARLCTLSIDARIRNPEKQTTDINVDAVIGALSGSLGGSATELDALFIEVHSLRRMATRLLSTLNSVAAKSPLLNLEDDCLRILSVSIHFTLRFISTTPSSGTDTKSATRHHERLHITLNLIKSLVDSVMVCCKRPLTSEPTWIQLDVLVQDCLRLVHKLQELAPDDHPWNYSHQTAASSIFVRFSNAYWVMHSQLRKLNVESTISVVPLQRSSDILSPRPLIEKEAGLLATKLERLGEVFDQISAIEQSRDALQQSMKLVCNADAVQALSDAAGRHSVSHIFESQSLFSTLKRLLNGYHKSILRYGLRSHGELTFFDNSEQPASVRGVILEWQLSQYRKTLSRNRNWDSDLNQSLQTIVDRLLDIYTSDAFPLRRRRLLLTVFDLIQAHPGIISNNSLPTDDTLVTLISLKGTMDAGLAKFAGHLESLCKLKISLQSETPTIAVIRESFSVWETLVNTAKSWDDLLDHVDDAEDWLQTMRMCVDFLAAKGEEYECLPILRLLTKTLELQNDLDPSELITALNNLGVQFSRLGYSGQAGLVFARAGTLLSQNAASTEAKLHWHIGYAEYLVAIGNTTKSGSTLVAAQAIATKDVQFMELAQSSTTLGSRLRFHRVLANACYVSSLVSAQLGDYKDAAKHARQCVVLNRRIWAALESRANAKKAIVSESTCSSLEVSGRSNSDALGSVRNDKGMPLAMSITHDALNGADFWSIVPSLYRAFMQHARIFISQGLLQEAIYMAEQADRIVTATHSSSMIIENASQRAEFWIQSGRLDKAQPIVDALNPSQCGNALAKLAYYSSIARMSYLGKLSDGANHSESQNDELATYELMEEMLTKLTSPGYIKGIDSFGIDLNNLTDDMAAMTIGNLEATESCPNKAARGRAIPRKAAPKAPAKPAPRSARRTAVKNTSTAVATKSVKTISKTVESACVGEECAPLSTLVSEITHRKALSLLLRNDVSKAMVLLGKAEALKTSLDYNGLHAWTNFKAMFSKAIKDVEDDFTFNTLPESTIAFPALPPTDEHTPQSTATKKIASAKSVSKTAKEKKQQDPEFVETLLAARECLKNSHDLCAASGSSHAFQQISAALGHVTTLLSAVSAGPVRGSLGPLYAAYMSEIPKCKSLKFAQESVEVEQEPMSRDECLKWPVPDANKSSLASALDFQNDYIDIIPDSWMAISLALNDDQSELYITRYESKQDPFVLRLPMARQSSREGDEAEFTFADGRREFEDIIELSDFSTRSAKDMTTKAARHQWWSEREALDAKLQELLLNIENIWLGGFKGIFSNHVPQDKLLAKFQASLQAILNRHLPSRRRRGQQKDLKLNPKVLGLFIGLGDASNEDGELDDALADLLYFVVDILQFNGERNAYDEIDFDTMVIETIDALRAFHHASQNAQTIRDHTILILDRNLHMLPWESLPCLEKLSISRLPSLAALRERLLAARPSAIDSDTQSGHHISAAAGGTSILNPSGDLSHTLKTIKPRLADMSGSWNHITSRAPSEKEFENSLREKDVVLYFGHGSGAQYIRSKSVRKLYLSDQNTNGEEERMKPGCATTFLFGCSSVHLSDNGIYEPSGMLASYLTAGAPAVLGMLWDVTDKDCDRFAVKAGELWGLWPEPAEDETPVAPPTAKKSKGKGRVAQLVEEVEVVRGSGKRSAGKKAASSKGSRARSGNGKGVALDEAVREARKECVLRYLNGAAAVVYGIPVYLE</sequence>
<dbReference type="InterPro" id="IPR011990">
    <property type="entry name" value="TPR-like_helical_dom_sf"/>
</dbReference>
<dbReference type="GO" id="GO:0004197">
    <property type="term" value="F:cysteine-type endopeptidase activity"/>
    <property type="evidence" value="ECO:0007669"/>
    <property type="project" value="InterPro"/>
</dbReference>
<evidence type="ECO:0000256" key="5">
    <source>
        <dbReference type="SAM" id="MobiDB-lite"/>
    </source>
</evidence>
<dbReference type="GO" id="GO:0044732">
    <property type="term" value="C:mitotic spindle pole body"/>
    <property type="evidence" value="ECO:0007669"/>
    <property type="project" value="TreeGrafter"/>
</dbReference>
<evidence type="ECO:0000256" key="4">
    <source>
        <dbReference type="ARBA" id="ARBA00022829"/>
    </source>
</evidence>
<feature type="region of interest" description="Disordered" evidence="5">
    <location>
        <begin position="231"/>
        <end position="253"/>
    </location>
</feature>
<feature type="region of interest" description="Disordered" evidence="5">
    <location>
        <begin position="2133"/>
        <end position="2161"/>
    </location>
</feature>
<keyword evidence="8" id="KW-1185">Reference proteome</keyword>
<keyword evidence="4" id="KW-0159">Chromosome partition</keyword>
<dbReference type="EMBL" id="CAOQHR010000006">
    <property type="protein sequence ID" value="CAI6335881.1"/>
    <property type="molecule type" value="Genomic_DNA"/>
</dbReference>
<name>A0A9W4UGQ3_9PLEO</name>
<dbReference type="EC" id="3.4.22.49" evidence="2"/>
<gene>
    <name evidence="7" type="ORF">PDIGIT_LOCUS8969</name>
</gene>
<reference evidence="7" key="1">
    <citation type="submission" date="2023-01" db="EMBL/GenBank/DDBJ databases">
        <authorList>
            <person name="Van Ghelder C."/>
            <person name="Rancurel C."/>
        </authorList>
    </citation>
    <scope>NUCLEOTIDE SEQUENCE</scope>
    <source>
        <strain evidence="7">CNCM I-4278</strain>
    </source>
</reference>
<feature type="region of interest" description="Disordered" evidence="5">
    <location>
        <begin position="39"/>
        <end position="87"/>
    </location>
</feature>
<dbReference type="PANTHER" id="PTHR12792:SF0">
    <property type="entry name" value="SEPARIN"/>
    <property type="match status" value="1"/>
</dbReference>
<feature type="compositionally biased region" description="Low complexity" evidence="5">
    <location>
        <begin position="60"/>
        <end position="81"/>
    </location>
</feature>
<feature type="compositionally biased region" description="Polar residues" evidence="5">
    <location>
        <begin position="132"/>
        <end position="163"/>
    </location>
</feature>
<feature type="compositionally biased region" description="Basic and acidic residues" evidence="5">
    <location>
        <begin position="231"/>
        <end position="240"/>
    </location>
</feature>
<keyword evidence="3" id="KW-0378">Hydrolase</keyword>
<dbReference type="Proteomes" id="UP001152607">
    <property type="component" value="Unassembled WGS sequence"/>
</dbReference>
<dbReference type="SUPFAM" id="SSF48452">
    <property type="entry name" value="TPR-like"/>
    <property type="match status" value="1"/>
</dbReference>